<sequence length="446" mass="45982">MNQPPVENDARTATETPAPSEIHSAGEDNARTAVLGPFGLRDTVVGGSVLLMLIGSLLPWSFAFGLEATFWSPLTPLFFLGIGIILPLLVAGLFAARRMAPELKYRVGSLSVDQFGSVVAVLAVAFFFLQMVNDFTIGALVTLIGALGLVASTTLAPHIPPFSREFDERPAAPAHVMARDAVRLRRRPAKPAPQGATAAGAEHGTGENAGNSAEPAESRFAGMGKGMGKLAPTGLFGRKANDGVTPGADAPAVNGIPADAAEAGSGAGRTEPARTEAVPADSARAESTADQNAASQGSASTQVPAASQGSASTQAPAGSQAPAAAPDSEDALAATTVNPVVRAKSAEAEPATQASAQVPSSGNESISATREESENVVEAFWFAVGTPRQIVDERTGLPLFMFHPGDWELGLEDRGTEFLVQDKRTGRIGVLRDLSNIERVGEDSGE</sequence>
<organism evidence="3 4">
    <name type="scientific">Arthrobacter sunyaminii</name>
    <dbReference type="NCBI Taxonomy" id="2816859"/>
    <lineage>
        <taxon>Bacteria</taxon>
        <taxon>Bacillati</taxon>
        <taxon>Actinomycetota</taxon>
        <taxon>Actinomycetes</taxon>
        <taxon>Micrococcales</taxon>
        <taxon>Micrococcaceae</taxon>
        <taxon>Arthrobacter</taxon>
    </lineage>
</organism>
<feature type="transmembrane region" description="Helical" evidence="2">
    <location>
        <begin position="77"/>
        <end position="95"/>
    </location>
</feature>
<dbReference type="EMBL" id="CP076456">
    <property type="protein sequence ID" value="QWQ35892.1"/>
    <property type="molecule type" value="Genomic_DNA"/>
</dbReference>
<feature type="compositionally biased region" description="Polar residues" evidence="1">
    <location>
        <begin position="352"/>
        <end position="368"/>
    </location>
</feature>
<protein>
    <submittedName>
        <fullName evidence="3">Uncharacterized protein</fullName>
    </submittedName>
</protein>
<gene>
    <name evidence="3" type="ORF">KG104_15790</name>
</gene>
<dbReference type="AlphaFoldDB" id="A0A975S5E3"/>
<evidence type="ECO:0000256" key="2">
    <source>
        <dbReference type="SAM" id="Phobius"/>
    </source>
</evidence>
<evidence type="ECO:0000313" key="4">
    <source>
        <dbReference type="Proteomes" id="UP000680588"/>
    </source>
</evidence>
<feature type="compositionally biased region" description="Polar residues" evidence="1">
    <location>
        <begin position="288"/>
        <end position="303"/>
    </location>
</feature>
<reference evidence="3" key="1">
    <citation type="submission" date="2021-06" db="EMBL/GenBank/DDBJ databases">
        <title>Novel species in genus Arthrobacter.</title>
        <authorList>
            <person name="Zhang G."/>
        </authorList>
    </citation>
    <scope>NUCLEOTIDE SEQUENCE</scope>
    <source>
        <strain evidence="3">Zg-ZUI122</strain>
    </source>
</reference>
<feature type="transmembrane region" description="Helical" evidence="2">
    <location>
        <begin position="107"/>
        <end position="129"/>
    </location>
</feature>
<feature type="region of interest" description="Disordered" evidence="1">
    <location>
        <begin position="344"/>
        <end position="370"/>
    </location>
</feature>
<feature type="compositionally biased region" description="Low complexity" evidence="1">
    <location>
        <begin position="195"/>
        <end position="211"/>
    </location>
</feature>
<accession>A0A975S5E3</accession>
<dbReference type="RefSeq" id="WP_207347741.1">
    <property type="nucleotide sequence ID" value="NZ_CP076456.1"/>
</dbReference>
<feature type="region of interest" description="Disordered" evidence="1">
    <location>
        <begin position="1"/>
        <end position="26"/>
    </location>
</feature>
<keyword evidence="2" id="KW-0812">Transmembrane</keyword>
<keyword evidence="4" id="KW-1185">Reference proteome</keyword>
<feature type="compositionally biased region" description="Polar residues" evidence="1">
    <location>
        <begin position="1"/>
        <end position="17"/>
    </location>
</feature>
<feature type="transmembrane region" description="Helical" evidence="2">
    <location>
        <begin position="49"/>
        <end position="71"/>
    </location>
</feature>
<feature type="region of interest" description="Disordered" evidence="1">
    <location>
        <begin position="241"/>
        <end position="330"/>
    </location>
</feature>
<feature type="transmembrane region" description="Helical" evidence="2">
    <location>
        <begin position="135"/>
        <end position="156"/>
    </location>
</feature>
<name>A0A975S5E3_9MICC</name>
<proteinExistence type="predicted"/>
<dbReference type="KEGG" id="asun:KG104_15790"/>
<evidence type="ECO:0000256" key="1">
    <source>
        <dbReference type="SAM" id="MobiDB-lite"/>
    </source>
</evidence>
<feature type="region of interest" description="Disordered" evidence="1">
    <location>
        <begin position="184"/>
        <end position="225"/>
    </location>
</feature>
<feature type="compositionally biased region" description="Low complexity" evidence="1">
    <location>
        <begin position="304"/>
        <end position="330"/>
    </location>
</feature>
<dbReference type="Proteomes" id="UP000680588">
    <property type="component" value="Chromosome"/>
</dbReference>
<keyword evidence="2" id="KW-1133">Transmembrane helix</keyword>
<evidence type="ECO:0000313" key="3">
    <source>
        <dbReference type="EMBL" id="QWQ35892.1"/>
    </source>
</evidence>
<keyword evidence="2" id="KW-0472">Membrane</keyword>